<evidence type="ECO:0000313" key="2">
    <source>
        <dbReference type="Proteomes" id="UP000696310"/>
    </source>
</evidence>
<sequence>MDVQFWIHKDNWIYIGNETEGARPATEDEIDAHKHRSNTFDVMAKQVNEPIVKISQ</sequence>
<evidence type="ECO:0000313" key="1">
    <source>
        <dbReference type="EMBL" id="MBW5890999.1"/>
    </source>
</evidence>
<comment type="caution">
    <text evidence="1">The sequence shown here is derived from an EMBL/GenBank/DDBJ whole genome shotgun (WGS) entry which is preliminary data.</text>
</comment>
<reference evidence="1" key="2">
    <citation type="submission" date="2021-01" db="EMBL/GenBank/DDBJ databases">
        <authorList>
            <person name="Vargas Peralta D."/>
        </authorList>
    </citation>
    <scope>NUCLEOTIDE SEQUENCE</scope>
    <source>
        <strain evidence="1">A3</strain>
    </source>
</reference>
<proteinExistence type="predicted"/>
<dbReference type="RefSeq" id="WP_157910731.1">
    <property type="nucleotide sequence ID" value="NZ_CABFUW010000007.1"/>
</dbReference>
<dbReference type="AlphaFoldDB" id="A0AAW4NV68"/>
<accession>A0AAW4NV68</accession>
<dbReference type="GeneID" id="61411367"/>
<dbReference type="EMBL" id="JAESHX010000010">
    <property type="protein sequence ID" value="MBW5890999.1"/>
    <property type="molecule type" value="Genomic_DNA"/>
</dbReference>
<reference evidence="1" key="1">
    <citation type="journal article" date="2021" name="bioRxiv">
        <title>Identification of Pectobacterium species isolated from the soft rot of tetecho (Neobuxbaumia tetetzo), a columnar cactus, and associated metagenomics.</title>
        <authorList>
            <person name="Vargas-Peralta D."/>
            <person name="Narvaez-Barragan D.A."/>
            <person name="de Sandozequi A."/>
            <person name="Romero-Gutierrez M.F."/>
            <person name="Segovia L."/>
            <person name="Martinez-Anaya C."/>
            <person name="Alcaraz L.D."/>
            <person name="de la Torre Almaraz R."/>
        </authorList>
    </citation>
    <scope>NUCLEOTIDE SEQUENCE</scope>
    <source>
        <strain evidence="1">A3</strain>
    </source>
</reference>
<name>A0AAW4NV68_9GAMM</name>
<organism evidence="1 2">
    <name type="scientific">Pectobacterium polaris</name>
    <dbReference type="NCBI Taxonomy" id="2042057"/>
    <lineage>
        <taxon>Bacteria</taxon>
        <taxon>Pseudomonadati</taxon>
        <taxon>Pseudomonadota</taxon>
        <taxon>Gammaproteobacteria</taxon>
        <taxon>Enterobacterales</taxon>
        <taxon>Pectobacteriaceae</taxon>
        <taxon>Pectobacterium</taxon>
    </lineage>
</organism>
<gene>
    <name evidence="1" type="ORF">IM880_02145</name>
</gene>
<protein>
    <submittedName>
        <fullName evidence="1">Uncharacterized protein</fullName>
    </submittedName>
</protein>
<dbReference type="Proteomes" id="UP000696310">
    <property type="component" value="Unassembled WGS sequence"/>
</dbReference>